<evidence type="ECO:0000259" key="4">
    <source>
        <dbReference type="PROSITE" id="PS50888"/>
    </source>
</evidence>
<reference evidence="5 6" key="1">
    <citation type="submission" date="2022-05" db="EMBL/GenBank/DDBJ databases">
        <authorList>
            <consortium name="Genoscope - CEA"/>
            <person name="William W."/>
        </authorList>
    </citation>
    <scope>NUCLEOTIDE SEQUENCE [LARGE SCALE GENOMIC DNA]</scope>
</reference>
<feature type="domain" description="BHLH" evidence="4">
    <location>
        <begin position="279"/>
        <end position="331"/>
    </location>
</feature>
<gene>
    <name evidence="5" type="ORF">PLOB_00010292</name>
</gene>
<accession>A0ABN8QVZ4</accession>
<dbReference type="PRINTS" id="PR00044">
    <property type="entry name" value="LEUZIPPRMYC"/>
</dbReference>
<keyword evidence="1 2" id="KW-0238">DNA-binding</keyword>
<dbReference type="InterPro" id="IPR002418">
    <property type="entry name" value="Tscrpt_reg_Myc"/>
</dbReference>
<keyword evidence="2" id="KW-0539">Nucleus</keyword>
<comment type="subcellular location">
    <subcellularLocation>
        <location evidence="2">Nucleus</location>
    </subcellularLocation>
</comment>
<dbReference type="PROSITE" id="PS50888">
    <property type="entry name" value="BHLH"/>
    <property type="match status" value="1"/>
</dbReference>
<dbReference type="InterPro" id="IPR036638">
    <property type="entry name" value="HLH_DNA-bd_sf"/>
</dbReference>
<organism evidence="5 6">
    <name type="scientific">Porites lobata</name>
    <dbReference type="NCBI Taxonomy" id="104759"/>
    <lineage>
        <taxon>Eukaryota</taxon>
        <taxon>Metazoa</taxon>
        <taxon>Cnidaria</taxon>
        <taxon>Anthozoa</taxon>
        <taxon>Hexacorallia</taxon>
        <taxon>Scleractinia</taxon>
        <taxon>Fungiina</taxon>
        <taxon>Poritidae</taxon>
        <taxon>Porites</taxon>
    </lineage>
</organism>
<dbReference type="SUPFAM" id="SSF47459">
    <property type="entry name" value="HLH, helix-loop-helix DNA-binding domain"/>
    <property type="match status" value="1"/>
</dbReference>
<comment type="caution">
    <text evidence="5">The sequence shown here is derived from an EMBL/GenBank/DDBJ whole genome shotgun (WGS) entry which is preliminary data.</text>
</comment>
<dbReference type="Proteomes" id="UP001159405">
    <property type="component" value="Unassembled WGS sequence"/>
</dbReference>
<evidence type="ECO:0000313" key="6">
    <source>
        <dbReference type="Proteomes" id="UP001159405"/>
    </source>
</evidence>
<dbReference type="CDD" id="cd11400">
    <property type="entry name" value="bHLHzip_Myc"/>
    <property type="match status" value="1"/>
</dbReference>
<evidence type="ECO:0000256" key="2">
    <source>
        <dbReference type="PIRNR" id="PIRNR001705"/>
    </source>
</evidence>
<dbReference type="SMART" id="SM00353">
    <property type="entry name" value="HLH"/>
    <property type="match status" value="1"/>
</dbReference>
<dbReference type="Pfam" id="PF00010">
    <property type="entry name" value="HLH"/>
    <property type="match status" value="1"/>
</dbReference>
<evidence type="ECO:0000256" key="1">
    <source>
        <dbReference type="ARBA" id="ARBA00023125"/>
    </source>
</evidence>
<feature type="compositionally biased region" description="Basic and acidic residues" evidence="3">
    <location>
        <begin position="278"/>
        <end position="287"/>
    </location>
</feature>
<dbReference type="EMBL" id="CALNXK010000151">
    <property type="protein sequence ID" value="CAH3169586.1"/>
    <property type="molecule type" value="Genomic_DNA"/>
</dbReference>
<comment type="subunit">
    <text evidence="2">Efficient DNA binding requires dimerization with another bHLH protein.</text>
</comment>
<dbReference type="PANTHER" id="PTHR45851">
    <property type="entry name" value="MYC PROTO-ONCOGENE"/>
    <property type="match status" value="1"/>
</dbReference>
<dbReference type="InterPro" id="IPR050433">
    <property type="entry name" value="Myc_transcription_factors"/>
</dbReference>
<dbReference type="Gene3D" id="4.10.280.10">
    <property type="entry name" value="Helix-loop-helix DNA-binding domain"/>
    <property type="match status" value="1"/>
</dbReference>
<name>A0ABN8QVZ4_9CNID</name>
<evidence type="ECO:0000313" key="5">
    <source>
        <dbReference type="EMBL" id="CAH3169586.1"/>
    </source>
</evidence>
<evidence type="ECO:0000256" key="3">
    <source>
        <dbReference type="SAM" id="MobiDB-lite"/>
    </source>
</evidence>
<feature type="region of interest" description="Disordered" evidence="3">
    <location>
        <begin position="246"/>
        <end position="287"/>
    </location>
</feature>
<proteinExistence type="predicted"/>
<sequence length="364" mass="42535">MVTNLRFSYTVSCSRVNSHCLIRLPKRKRNHFKDIVRLCYDMFFDERLRGPQPMESSSAPQEVIVESLTEDLYNPTIQNDDIWKKFALPTPPYSPENYLPQGNCKGNFIIPTHKRNGLQVVPEPEDLSSDLPLVLSDAEMERLTCSTIEDDCIWPSGESDFDRVESQRFQGNRVVLSAACVHEPSAEMAAEHRMLPELPPFVPTVTNQDPTLAQQQIERWHSQFSVENQVMRLPRPPNEEFIPQRFDYVASAKKPRKPRRSSRQDSPPIEGDDSEDNETSRATHNVLERQRREDLKCRFQFLRDSIPELEDNDRASKVLILKKAREYVHQLFLEEERLLADKELERQRRLILLERLNCLRQGYM</sequence>
<keyword evidence="6" id="KW-1185">Reference proteome</keyword>
<dbReference type="InterPro" id="IPR011598">
    <property type="entry name" value="bHLH_dom"/>
</dbReference>
<protein>
    <recommendedName>
        <fullName evidence="4">BHLH domain-containing protein</fullName>
    </recommendedName>
</protein>
<dbReference type="PIRSF" id="PIRSF001705">
    <property type="entry name" value="Myc_protein"/>
    <property type="match status" value="1"/>
</dbReference>